<feature type="binding site" evidence="12">
    <location>
        <position position="20"/>
    </location>
    <ligand>
        <name>8-oxo-dGTP</name>
        <dbReference type="ChEBI" id="CHEBI:77896"/>
    </ligand>
</feature>
<dbReference type="PANTHER" id="PTHR47707">
    <property type="entry name" value="8-OXO-DGTP DIPHOSPHATASE"/>
    <property type="match status" value="1"/>
</dbReference>
<evidence type="ECO:0000256" key="6">
    <source>
        <dbReference type="ARBA" id="ARBA00022763"/>
    </source>
</evidence>
<dbReference type="GO" id="GO:0006260">
    <property type="term" value="P:DNA replication"/>
    <property type="evidence" value="ECO:0007669"/>
    <property type="project" value="UniProtKB-KW"/>
</dbReference>
<keyword evidence="3" id="KW-0515">Mutator protein</keyword>
<dbReference type="InterPro" id="IPR003561">
    <property type="entry name" value="Mutator_MutT"/>
</dbReference>
<evidence type="ECO:0000256" key="13">
    <source>
        <dbReference type="PIRSR" id="PIRSR603561-2"/>
    </source>
</evidence>
<evidence type="ECO:0000256" key="3">
    <source>
        <dbReference type="ARBA" id="ARBA00022457"/>
    </source>
</evidence>
<feature type="domain" description="Nudix hydrolase" evidence="15">
    <location>
        <begin position="1"/>
        <end position="128"/>
    </location>
</feature>
<keyword evidence="7 14" id="KW-0378">Hydrolase</keyword>
<dbReference type="InterPro" id="IPR020084">
    <property type="entry name" value="NUDIX_hydrolase_CS"/>
</dbReference>
<evidence type="ECO:0000256" key="11">
    <source>
        <dbReference type="ARBA" id="ARBA00038905"/>
    </source>
</evidence>
<sequence length="131" mass="15100">MKEVTAAVIIENGKILIAQRKESQKLAGKWEFPGGKVEAGETLRECLIREIKEELGITIEVDDLFAEIKYRYDIEEIGTINLYVFKARRIGGEYKLTAHSQIKWVRPEELEDYDFVPADTSIIKKLKEDLI</sequence>
<evidence type="ECO:0000256" key="12">
    <source>
        <dbReference type="PIRSR" id="PIRSR603561-1"/>
    </source>
</evidence>
<dbReference type="Proteomes" id="UP000236497">
    <property type="component" value="Unassembled WGS sequence"/>
</dbReference>
<dbReference type="GO" id="GO:0008413">
    <property type="term" value="F:8-oxo-7,8-dihydroguanosine triphosphate pyrophosphatase activity"/>
    <property type="evidence" value="ECO:0007669"/>
    <property type="project" value="InterPro"/>
</dbReference>
<comment type="catalytic activity">
    <reaction evidence="10">
        <text>8-oxo-dGTP + H2O = 8-oxo-dGMP + diphosphate + H(+)</text>
        <dbReference type="Rhea" id="RHEA:31575"/>
        <dbReference type="ChEBI" id="CHEBI:15377"/>
        <dbReference type="ChEBI" id="CHEBI:15378"/>
        <dbReference type="ChEBI" id="CHEBI:33019"/>
        <dbReference type="ChEBI" id="CHEBI:63224"/>
        <dbReference type="ChEBI" id="CHEBI:77896"/>
        <dbReference type="EC" id="3.6.1.55"/>
    </reaction>
</comment>
<dbReference type="SUPFAM" id="SSF55811">
    <property type="entry name" value="Nudix"/>
    <property type="match status" value="1"/>
</dbReference>
<evidence type="ECO:0000256" key="8">
    <source>
        <dbReference type="ARBA" id="ARBA00022842"/>
    </source>
</evidence>
<evidence type="ECO:0000256" key="14">
    <source>
        <dbReference type="RuleBase" id="RU003476"/>
    </source>
</evidence>
<dbReference type="CDD" id="cd03425">
    <property type="entry name" value="NUDIX_MutT_NudA_like"/>
    <property type="match status" value="1"/>
</dbReference>
<dbReference type="GO" id="GO:0035539">
    <property type="term" value="F:8-oxo-7,8-dihydrodeoxyguanosine triphosphate pyrophosphatase activity"/>
    <property type="evidence" value="ECO:0007669"/>
    <property type="project" value="UniProtKB-EC"/>
</dbReference>
<keyword evidence="4" id="KW-0235">DNA replication</keyword>
<reference evidence="16 17" key="1">
    <citation type="submission" date="2015-06" db="EMBL/GenBank/DDBJ databases">
        <authorList>
            <person name="Wibberg Daniel"/>
        </authorList>
    </citation>
    <scope>NUCLEOTIDE SEQUENCE [LARGE SCALE GENOMIC DNA]</scope>
    <source>
        <strain evidence="16 17">T3/55T</strain>
    </source>
</reference>
<evidence type="ECO:0000256" key="9">
    <source>
        <dbReference type="ARBA" id="ARBA00023204"/>
    </source>
</evidence>
<evidence type="ECO:0000256" key="1">
    <source>
        <dbReference type="ARBA" id="ARBA00001946"/>
    </source>
</evidence>
<evidence type="ECO:0000256" key="5">
    <source>
        <dbReference type="ARBA" id="ARBA00022723"/>
    </source>
</evidence>
<dbReference type="InterPro" id="IPR047127">
    <property type="entry name" value="MutT-like"/>
</dbReference>
<organism evidence="16 17">
    <name type="scientific">Herbinix hemicellulosilytica</name>
    <dbReference type="NCBI Taxonomy" id="1564487"/>
    <lineage>
        <taxon>Bacteria</taxon>
        <taxon>Bacillati</taxon>
        <taxon>Bacillota</taxon>
        <taxon>Clostridia</taxon>
        <taxon>Lachnospirales</taxon>
        <taxon>Lachnospiraceae</taxon>
        <taxon>Herbinix</taxon>
    </lineage>
</organism>
<dbReference type="RefSeq" id="WP_103202158.1">
    <property type="nucleotide sequence ID" value="NZ_CVTD020000010.1"/>
</dbReference>
<comment type="cofactor">
    <cofactor evidence="1 13">
        <name>Mg(2+)</name>
        <dbReference type="ChEBI" id="CHEBI:18420"/>
    </cofactor>
</comment>
<keyword evidence="8 13" id="KW-0460">Magnesium</keyword>
<accession>A0A0H5SF43</accession>
<keyword evidence="5 13" id="KW-0479">Metal-binding</keyword>
<comment type="similarity">
    <text evidence="2 14">Belongs to the Nudix hydrolase family.</text>
</comment>
<dbReference type="PANTHER" id="PTHR47707:SF1">
    <property type="entry name" value="NUDIX HYDROLASE FAMILY PROTEIN"/>
    <property type="match status" value="1"/>
</dbReference>
<dbReference type="PRINTS" id="PR00502">
    <property type="entry name" value="NUDIXFAMILY"/>
</dbReference>
<evidence type="ECO:0000259" key="15">
    <source>
        <dbReference type="PROSITE" id="PS51462"/>
    </source>
</evidence>
<evidence type="ECO:0000313" key="16">
    <source>
        <dbReference type="EMBL" id="CRZ34039.1"/>
    </source>
</evidence>
<protein>
    <recommendedName>
        <fullName evidence="11">8-oxo-dGTP diphosphatase</fullName>
        <ecNumber evidence="11">3.6.1.55</ecNumber>
    </recommendedName>
</protein>
<keyword evidence="6" id="KW-0227">DNA damage</keyword>
<evidence type="ECO:0000313" key="17">
    <source>
        <dbReference type="Proteomes" id="UP000236497"/>
    </source>
</evidence>
<dbReference type="EMBL" id="CVTD020000010">
    <property type="protein sequence ID" value="CRZ34039.1"/>
    <property type="molecule type" value="Genomic_DNA"/>
</dbReference>
<gene>
    <name evidence="16" type="ORF">HHT355_0836</name>
</gene>
<feature type="binding site" evidence="13">
    <location>
        <position position="34"/>
    </location>
    <ligand>
        <name>Mg(2+)</name>
        <dbReference type="ChEBI" id="CHEBI:18420"/>
    </ligand>
</feature>
<evidence type="ECO:0000256" key="2">
    <source>
        <dbReference type="ARBA" id="ARBA00005582"/>
    </source>
</evidence>
<dbReference type="GO" id="GO:0046872">
    <property type="term" value="F:metal ion binding"/>
    <property type="evidence" value="ECO:0007669"/>
    <property type="project" value="UniProtKB-KW"/>
</dbReference>
<dbReference type="NCBIfam" id="TIGR00586">
    <property type="entry name" value="mutt"/>
    <property type="match status" value="1"/>
</dbReference>
<dbReference type="AlphaFoldDB" id="A0A0H5SF43"/>
<dbReference type="PROSITE" id="PS00893">
    <property type="entry name" value="NUDIX_BOX"/>
    <property type="match status" value="1"/>
</dbReference>
<dbReference type="GO" id="GO:0044716">
    <property type="term" value="F:8-oxo-GDP phosphatase activity"/>
    <property type="evidence" value="ECO:0007669"/>
    <property type="project" value="TreeGrafter"/>
</dbReference>
<dbReference type="Pfam" id="PF00293">
    <property type="entry name" value="NUDIX"/>
    <property type="match status" value="1"/>
</dbReference>
<evidence type="ECO:0000256" key="4">
    <source>
        <dbReference type="ARBA" id="ARBA00022705"/>
    </source>
</evidence>
<dbReference type="InterPro" id="IPR015797">
    <property type="entry name" value="NUDIX_hydrolase-like_dom_sf"/>
</dbReference>
<dbReference type="Gene3D" id="3.90.79.10">
    <property type="entry name" value="Nucleoside Triphosphate Pyrophosphohydrolase"/>
    <property type="match status" value="1"/>
</dbReference>
<proteinExistence type="inferred from homology"/>
<keyword evidence="17" id="KW-1185">Reference proteome</keyword>
<name>A0A0H5SF43_HERHM</name>
<evidence type="ECO:0000256" key="7">
    <source>
        <dbReference type="ARBA" id="ARBA00022801"/>
    </source>
</evidence>
<feature type="binding site" evidence="13">
    <location>
        <position position="54"/>
    </location>
    <ligand>
        <name>Mg(2+)</name>
        <dbReference type="ChEBI" id="CHEBI:18420"/>
    </ligand>
</feature>
<dbReference type="InterPro" id="IPR020476">
    <property type="entry name" value="Nudix_hydrolase"/>
</dbReference>
<dbReference type="PROSITE" id="PS51462">
    <property type="entry name" value="NUDIX"/>
    <property type="match status" value="1"/>
</dbReference>
<dbReference type="EC" id="3.6.1.55" evidence="11"/>
<dbReference type="InterPro" id="IPR000086">
    <property type="entry name" value="NUDIX_hydrolase_dom"/>
</dbReference>
<keyword evidence="9" id="KW-0234">DNA repair</keyword>
<dbReference type="OrthoDB" id="9810648at2"/>
<feature type="binding site" evidence="12">
    <location>
        <begin position="31"/>
        <end position="34"/>
    </location>
    <ligand>
        <name>8-oxo-dGTP</name>
        <dbReference type="ChEBI" id="CHEBI:77896"/>
    </ligand>
</feature>
<evidence type="ECO:0000256" key="10">
    <source>
        <dbReference type="ARBA" id="ARBA00035861"/>
    </source>
</evidence>
<dbReference type="GO" id="GO:0044715">
    <property type="term" value="F:8-oxo-dGDP phosphatase activity"/>
    <property type="evidence" value="ECO:0007669"/>
    <property type="project" value="TreeGrafter"/>
</dbReference>
<dbReference type="GO" id="GO:0006281">
    <property type="term" value="P:DNA repair"/>
    <property type="evidence" value="ECO:0007669"/>
    <property type="project" value="UniProtKB-KW"/>
</dbReference>